<dbReference type="Pfam" id="PF12645">
    <property type="entry name" value="HTH_16"/>
    <property type="match status" value="1"/>
</dbReference>
<evidence type="ECO:0000256" key="4">
    <source>
        <dbReference type="ARBA" id="ARBA00023163"/>
    </source>
</evidence>
<evidence type="ECO:0000259" key="7">
    <source>
        <dbReference type="Pfam" id="PF12645"/>
    </source>
</evidence>
<feature type="domain" description="RNA polymerase sigma factor 70 region 4 type 2" evidence="6">
    <location>
        <begin position="140"/>
        <end position="190"/>
    </location>
</feature>
<keyword evidence="9" id="KW-1185">Reference proteome</keyword>
<comment type="similarity">
    <text evidence="1">Belongs to the sigma-70 factor family. ECF subfamily.</text>
</comment>
<dbReference type="NCBIfam" id="TIGR02937">
    <property type="entry name" value="sigma70-ECF"/>
    <property type="match status" value="1"/>
</dbReference>
<dbReference type="InterPro" id="IPR036388">
    <property type="entry name" value="WH-like_DNA-bd_sf"/>
</dbReference>
<name>A0A286NW00_9BACT</name>
<evidence type="ECO:0000256" key="5">
    <source>
        <dbReference type="SAM" id="MobiDB-lite"/>
    </source>
</evidence>
<dbReference type="InterPro" id="IPR013249">
    <property type="entry name" value="RNA_pol_sigma70_r4_t2"/>
</dbReference>
<dbReference type="SUPFAM" id="SSF88659">
    <property type="entry name" value="Sigma3 and sigma4 domains of RNA polymerase sigma factors"/>
    <property type="match status" value="1"/>
</dbReference>
<dbReference type="InterPro" id="IPR024760">
    <property type="entry name" value="HTH_dom_conjug_TS-like"/>
</dbReference>
<feature type="region of interest" description="Disordered" evidence="5">
    <location>
        <begin position="100"/>
        <end position="132"/>
    </location>
</feature>
<protein>
    <submittedName>
        <fullName evidence="8">Uncharacterized protein</fullName>
    </submittedName>
</protein>
<dbReference type="PANTHER" id="PTHR43133:SF51">
    <property type="entry name" value="RNA POLYMERASE SIGMA FACTOR"/>
    <property type="match status" value="1"/>
</dbReference>
<evidence type="ECO:0000313" key="8">
    <source>
        <dbReference type="EMBL" id="ATB51345.1"/>
    </source>
</evidence>
<gene>
    <name evidence="8" type="ORF">MYMAC_007003</name>
</gene>
<dbReference type="GO" id="GO:0003677">
    <property type="term" value="F:DNA binding"/>
    <property type="evidence" value="ECO:0007669"/>
    <property type="project" value="InterPro"/>
</dbReference>
<evidence type="ECO:0000313" key="9">
    <source>
        <dbReference type="Proteomes" id="UP000217343"/>
    </source>
</evidence>
<dbReference type="RefSeq" id="WP_095961279.1">
    <property type="nucleotide sequence ID" value="NZ_CP022203.1"/>
</dbReference>
<dbReference type="OrthoDB" id="265297at2"/>
<dbReference type="GO" id="GO:0006352">
    <property type="term" value="P:DNA-templated transcription initiation"/>
    <property type="evidence" value="ECO:0007669"/>
    <property type="project" value="InterPro"/>
</dbReference>
<accession>A0A286NW00</accession>
<evidence type="ECO:0000259" key="6">
    <source>
        <dbReference type="Pfam" id="PF08281"/>
    </source>
</evidence>
<dbReference type="PANTHER" id="PTHR43133">
    <property type="entry name" value="RNA POLYMERASE ECF-TYPE SIGMA FACTO"/>
    <property type="match status" value="1"/>
</dbReference>
<organism evidence="8 9">
    <name type="scientific">Corallococcus macrosporus DSM 14697</name>
    <dbReference type="NCBI Taxonomy" id="1189310"/>
    <lineage>
        <taxon>Bacteria</taxon>
        <taxon>Pseudomonadati</taxon>
        <taxon>Myxococcota</taxon>
        <taxon>Myxococcia</taxon>
        <taxon>Myxococcales</taxon>
        <taxon>Cystobacterineae</taxon>
        <taxon>Myxococcaceae</taxon>
        <taxon>Corallococcus</taxon>
    </lineage>
</organism>
<dbReference type="AlphaFoldDB" id="A0A286NW00"/>
<dbReference type="Proteomes" id="UP000217343">
    <property type="component" value="Chromosome"/>
</dbReference>
<dbReference type="Gene3D" id="1.10.10.10">
    <property type="entry name" value="Winged helix-like DNA-binding domain superfamily/Winged helix DNA-binding domain"/>
    <property type="match status" value="1"/>
</dbReference>
<evidence type="ECO:0000256" key="3">
    <source>
        <dbReference type="ARBA" id="ARBA00023082"/>
    </source>
</evidence>
<dbReference type="InterPro" id="IPR039425">
    <property type="entry name" value="RNA_pol_sigma-70-like"/>
</dbReference>
<dbReference type="InterPro" id="IPR013324">
    <property type="entry name" value="RNA_pol_sigma_r3/r4-like"/>
</dbReference>
<dbReference type="SUPFAM" id="SSF88946">
    <property type="entry name" value="Sigma2 domain of RNA polymerase sigma factors"/>
    <property type="match status" value="1"/>
</dbReference>
<reference evidence="8 9" key="1">
    <citation type="submission" date="2017-06" db="EMBL/GenBank/DDBJ databases">
        <title>Sequencing and comparative analysis of myxobacterial genomes.</title>
        <authorList>
            <person name="Rupp O."/>
            <person name="Goesmann A."/>
            <person name="Sogaard-Andersen L."/>
        </authorList>
    </citation>
    <scope>NUCLEOTIDE SEQUENCE [LARGE SCALE GENOMIC DNA]</scope>
    <source>
        <strain evidence="8 9">DSM 14697</strain>
    </source>
</reference>
<proteinExistence type="inferred from homology"/>
<dbReference type="Pfam" id="PF08281">
    <property type="entry name" value="Sigma70_r4_2"/>
    <property type="match status" value="1"/>
</dbReference>
<sequence length="274" mass="30179">MKKPPLLELSVEALIRLAKEGDSAALEELLTRFHDVIQAHAKRYGKPYGPGGTRPSDLSQLASMRVLQQFSTFKGQSEGELRGWLKRVVASQVVQTVRHATRQKRDESDAVPFDSDEARNAPTRQRSPSQVVSQQQEALQLIRSIHTELSGGQSDVVKAYYLDGHSLKDIALQMDKSEDAVASLMQRGVGALKQYFLGERVAGDGDEDAAKQSRLDNAFLAYLRRLAAETDVDPVSFAAGYSDCSPELERLLLWAGRLQALRPPEPFGTGGTED</sequence>
<feature type="domain" description="Helix-turn-helix conjugative transposon-like" evidence="7">
    <location>
        <begin position="14"/>
        <end position="73"/>
    </location>
</feature>
<keyword evidence="4" id="KW-0804">Transcription</keyword>
<dbReference type="InterPro" id="IPR014284">
    <property type="entry name" value="RNA_pol_sigma-70_dom"/>
</dbReference>
<dbReference type="Gene3D" id="1.10.1740.10">
    <property type="match status" value="1"/>
</dbReference>
<dbReference type="EMBL" id="CP022203">
    <property type="protein sequence ID" value="ATB51345.1"/>
    <property type="molecule type" value="Genomic_DNA"/>
</dbReference>
<dbReference type="InterPro" id="IPR013325">
    <property type="entry name" value="RNA_pol_sigma_r2"/>
</dbReference>
<keyword evidence="3" id="KW-0731">Sigma factor</keyword>
<dbReference type="KEGG" id="mmas:MYMAC_007003"/>
<evidence type="ECO:0000256" key="2">
    <source>
        <dbReference type="ARBA" id="ARBA00023015"/>
    </source>
</evidence>
<keyword evidence="2" id="KW-0805">Transcription regulation</keyword>
<dbReference type="GO" id="GO:0016987">
    <property type="term" value="F:sigma factor activity"/>
    <property type="evidence" value="ECO:0007669"/>
    <property type="project" value="UniProtKB-KW"/>
</dbReference>
<evidence type="ECO:0000256" key="1">
    <source>
        <dbReference type="ARBA" id="ARBA00010641"/>
    </source>
</evidence>